<organism evidence="1">
    <name type="scientific">human gut metagenome</name>
    <dbReference type="NCBI Taxonomy" id="408170"/>
    <lineage>
        <taxon>unclassified sequences</taxon>
        <taxon>metagenomes</taxon>
        <taxon>organismal metagenomes</taxon>
    </lineage>
</organism>
<comment type="caution">
    <text evidence="1">The sequence shown here is derived from an EMBL/GenBank/DDBJ whole genome shotgun (WGS) entry which is preliminary data.</text>
</comment>
<dbReference type="EMBL" id="AZMM01005258">
    <property type="protein sequence ID" value="ETJ40817.1"/>
    <property type="molecule type" value="Genomic_DNA"/>
</dbReference>
<name>W1YEB9_9ZZZZ</name>
<gene>
    <name evidence="1" type="ORF">Q604_UNBC05258G0002</name>
</gene>
<accession>W1YEB9</accession>
<protein>
    <submittedName>
        <fullName evidence="1">Uncharacterized protein</fullName>
    </submittedName>
</protein>
<dbReference type="AlphaFoldDB" id="W1YEB9"/>
<proteinExistence type="predicted"/>
<evidence type="ECO:0000313" key="1">
    <source>
        <dbReference type="EMBL" id="ETJ40817.1"/>
    </source>
</evidence>
<reference evidence="1" key="1">
    <citation type="submission" date="2013-12" db="EMBL/GenBank/DDBJ databases">
        <title>A Varibaculum cambriense genome reconstructed from a premature infant gut community with otherwise low bacterial novelty that shifts toward anaerobic metabolism during the third week of life.</title>
        <authorList>
            <person name="Brown C.T."/>
            <person name="Sharon I."/>
            <person name="Thomas B.C."/>
            <person name="Castelle C.J."/>
            <person name="Morowitz M.J."/>
            <person name="Banfield J.F."/>
        </authorList>
    </citation>
    <scope>NUCLEOTIDE SEQUENCE</scope>
</reference>
<sequence>MLINMYDSRCYELTFGIQIFKHICLIMRMSFVSYRTEFKNIFLNVVMASPERR</sequence>